<proteinExistence type="predicted"/>
<evidence type="ECO:0000313" key="2">
    <source>
        <dbReference type="Proteomes" id="UP001060085"/>
    </source>
</evidence>
<gene>
    <name evidence="1" type="ORF">M9H77_16809</name>
</gene>
<protein>
    <submittedName>
        <fullName evidence="1">Uncharacterized protein</fullName>
    </submittedName>
</protein>
<dbReference type="Proteomes" id="UP001060085">
    <property type="component" value="Linkage Group LG04"/>
</dbReference>
<accession>A0ACC0B2U5</accession>
<dbReference type="EMBL" id="CM044704">
    <property type="protein sequence ID" value="KAI5666956.1"/>
    <property type="molecule type" value="Genomic_DNA"/>
</dbReference>
<organism evidence="1 2">
    <name type="scientific">Catharanthus roseus</name>
    <name type="common">Madagascar periwinkle</name>
    <name type="synonym">Vinca rosea</name>
    <dbReference type="NCBI Taxonomy" id="4058"/>
    <lineage>
        <taxon>Eukaryota</taxon>
        <taxon>Viridiplantae</taxon>
        <taxon>Streptophyta</taxon>
        <taxon>Embryophyta</taxon>
        <taxon>Tracheophyta</taxon>
        <taxon>Spermatophyta</taxon>
        <taxon>Magnoliopsida</taxon>
        <taxon>eudicotyledons</taxon>
        <taxon>Gunneridae</taxon>
        <taxon>Pentapetalae</taxon>
        <taxon>asterids</taxon>
        <taxon>lamiids</taxon>
        <taxon>Gentianales</taxon>
        <taxon>Apocynaceae</taxon>
        <taxon>Rauvolfioideae</taxon>
        <taxon>Vinceae</taxon>
        <taxon>Catharanthinae</taxon>
        <taxon>Catharanthus</taxon>
    </lineage>
</organism>
<reference evidence="2" key="1">
    <citation type="journal article" date="2023" name="Nat. Plants">
        <title>Single-cell RNA sequencing provides a high-resolution roadmap for understanding the multicellular compartmentation of specialized metabolism.</title>
        <authorList>
            <person name="Sun S."/>
            <person name="Shen X."/>
            <person name="Li Y."/>
            <person name="Li Y."/>
            <person name="Wang S."/>
            <person name="Li R."/>
            <person name="Zhang H."/>
            <person name="Shen G."/>
            <person name="Guo B."/>
            <person name="Wei J."/>
            <person name="Xu J."/>
            <person name="St-Pierre B."/>
            <person name="Chen S."/>
            <person name="Sun C."/>
        </authorList>
    </citation>
    <scope>NUCLEOTIDE SEQUENCE [LARGE SCALE GENOMIC DNA]</scope>
</reference>
<comment type="caution">
    <text evidence="1">The sequence shown here is derived from an EMBL/GenBank/DDBJ whole genome shotgun (WGS) entry which is preliminary data.</text>
</comment>
<evidence type="ECO:0000313" key="1">
    <source>
        <dbReference type="EMBL" id="KAI5666956.1"/>
    </source>
</evidence>
<keyword evidence="2" id="KW-1185">Reference proteome</keyword>
<name>A0ACC0B2U5_CATRO</name>
<sequence length="952" mass="109378">MGVPSLYRWLVNKYPRIVVDVNGNTPSTTTTSTTDDDDHDMEFDHLYLDMNGIIHPCFHPDSSSDNVVPPTTFEDVFNNIYDYIDKLFDIVKPKKLLFMAIDLLAFLPYISMNKWRLLLTDALSNVDGVAPRAKMNQQRSRRFRTTKDNQNAEEMEEILRRQFALEGKKILPKEESELSDSNIITPGTQFMCSLSEKLQHYIKHRITTHPHWKTIKVILSDANVPGEGEHKIMSFIRSQRCCVDYDPNTRHCLYGLLVIFSFGIEILSLPSIVDADLIMLALATHEVHFSILREDVLSQEEKLNCVSQLHQTVQRAEAENPKSRGWFKQKPENGLTLDDKKGKGRAPVMKIPFKFLNVWLLREYLRIDLSINDLPEKLAGKLDFERIVDDFVFICFFVGNDFLPHMPTLAINEGAIDLLMHIYKIEFKNLGGYLIDAQRIEDRKAGYIKLKRVEKFILAVAQYEEKIFKKRLEIRDRKIRRIIDAENADNQECENGAKFESDTCYIAPAASSGKSPGDICQSSISDDSDVLKNTAELKQKLKEQIRQKSDFFRNGHSGADKVKLGTSGYKERYYDEKFSTRNHNEREDKRKEVYTEGLCWVLKYYYAGVASWNWFYPFHYGPFASDFKGLSQVKIMFDKGLPFKPLDQLMAVLPPQSADALPIPYKKLMLDQNSNITEFYPTDFEFDMDGKRFLWQDDEKQRNADSADRLFLLSLSSLAMASVALSVLILMARKTIASNDKSEDTDVLCVFYELPHGSLYMPRLLNGVKLPEKIIRKEDIVQGVLWHESNGSNFNRRPLNQFQKIKSITKIEDEVIYKNAAIGWGGRGRGEVFIPSASQISFEQHRQVSELNQGFKSLYNSGNQSFRQLYSTSSSSEQFRWWKNANTNISWTKGQSSSSSYSARKSSQEKWGGCQDGRWSNDGSWRRGKSFSSLSAHKPSNGRANYQPNKAS</sequence>